<evidence type="ECO:0000313" key="19">
    <source>
        <dbReference type="Proteomes" id="UP001165080"/>
    </source>
</evidence>
<feature type="binding site" evidence="12">
    <location>
        <position position="543"/>
    </location>
    <ligand>
        <name>Mg(2+)</name>
        <dbReference type="ChEBI" id="CHEBI:18420"/>
    </ligand>
</feature>
<evidence type="ECO:0000259" key="17">
    <source>
        <dbReference type="Pfam" id="PF02776"/>
    </source>
</evidence>
<comment type="cofactor">
    <cofactor evidence="2">
        <name>a metal cation</name>
        <dbReference type="ChEBI" id="CHEBI:25213"/>
    </cofactor>
</comment>
<evidence type="ECO:0000256" key="3">
    <source>
        <dbReference type="ARBA" id="ARBA00001964"/>
    </source>
</evidence>
<dbReference type="SUPFAM" id="SSF52518">
    <property type="entry name" value="Thiamin diphosphate-binding fold (THDP-binding)"/>
    <property type="match status" value="2"/>
</dbReference>
<dbReference type="AlphaFoldDB" id="A0A9W6BH12"/>
<dbReference type="Pfam" id="PF02776">
    <property type="entry name" value="TPP_enzyme_N"/>
    <property type="match status" value="1"/>
</dbReference>
<feature type="region of interest" description="Disordered" evidence="14">
    <location>
        <begin position="349"/>
        <end position="374"/>
    </location>
</feature>
<dbReference type="InterPro" id="IPR012001">
    <property type="entry name" value="Thiamin_PyroP_enz_TPP-bd_dom"/>
</dbReference>
<dbReference type="InterPro" id="IPR047213">
    <property type="entry name" value="TPP_PYR_PDC_IPDC-like"/>
</dbReference>
<evidence type="ECO:0000256" key="1">
    <source>
        <dbReference type="ARBA" id="ARBA00001041"/>
    </source>
</evidence>
<dbReference type="InterPro" id="IPR047214">
    <property type="entry name" value="TPP_PDC_IPDC"/>
</dbReference>
<comment type="cofactor">
    <cofactor evidence="12">
        <name>Mg(2+)</name>
        <dbReference type="ChEBI" id="CHEBI:18420"/>
    </cofactor>
    <text evidence="12">Binds 1 Mg(2+) per subunit.</text>
</comment>
<evidence type="ECO:0000256" key="6">
    <source>
        <dbReference type="ARBA" id="ARBA00013202"/>
    </source>
</evidence>
<dbReference type="SUPFAM" id="SSF52467">
    <property type="entry name" value="DHS-like NAD/FAD-binding domain"/>
    <property type="match status" value="1"/>
</dbReference>
<feature type="binding site" evidence="12">
    <location>
        <position position="516"/>
    </location>
    <ligand>
        <name>Mg(2+)</name>
        <dbReference type="ChEBI" id="CHEBI:18420"/>
    </ligand>
</feature>
<dbReference type="InterPro" id="IPR029035">
    <property type="entry name" value="DHS-like_NAD/FAD-binding_dom"/>
</dbReference>
<comment type="similarity">
    <text evidence="4 13">Belongs to the TPP enzyme family.</text>
</comment>
<comment type="subunit">
    <text evidence="5">Homotetramer.</text>
</comment>
<dbReference type="Pfam" id="PF00205">
    <property type="entry name" value="TPP_enzyme_M"/>
    <property type="match status" value="1"/>
</dbReference>
<evidence type="ECO:0000259" key="15">
    <source>
        <dbReference type="Pfam" id="PF00205"/>
    </source>
</evidence>
<dbReference type="Gene3D" id="3.40.50.1220">
    <property type="entry name" value="TPP-binding domain"/>
    <property type="match status" value="1"/>
</dbReference>
<comment type="caution">
    <text evidence="18">The sequence shown here is derived from an EMBL/GenBank/DDBJ whole genome shotgun (WGS) entry which is preliminary data.</text>
</comment>
<keyword evidence="8" id="KW-0210">Decarboxylase</keyword>
<accession>A0A9W6BH12</accession>
<dbReference type="InterPro" id="IPR012000">
    <property type="entry name" value="Thiamin_PyroP_enz_cen_dom"/>
</dbReference>
<evidence type="ECO:0000256" key="8">
    <source>
        <dbReference type="ARBA" id="ARBA00022793"/>
    </source>
</evidence>
<dbReference type="GO" id="GO:0030976">
    <property type="term" value="F:thiamine pyrophosphate binding"/>
    <property type="evidence" value="ECO:0007669"/>
    <property type="project" value="InterPro"/>
</dbReference>
<keyword evidence="19" id="KW-1185">Reference proteome</keyword>
<dbReference type="InterPro" id="IPR011766">
    <property type="entry name" value="TPP_enzyme_TPP-bd"/>
</dbReference>
<feature type="domain" description="Thiamine pyrophosphate enzyme central" evidence="15">
    <location>
        <begin position="242"/>
        <end position="362"/>
    </location>
</feature>
<dbReference type="CDD" id="cd07038">
    <property type="entry name" value="TPP_PYR_PDC_IPDC_like"/>
    <property type="match status" value="1"/>
</dbReference>
<dbReference type="InterPro" id="IPR029061">
    <property type="entry name" value="THDP-binding"/>
</dbReference>
<evidence type="ECO:0000259" key="16">
    <source>
        <dbReference type="Pfam" id="PF02775"/>
    </source>
</evidence>
<keyword evidence="10 13" id="KW-0786">Thiamine pyrophosphate</keyword>
<keyword evidence="9 12" id="KW-0460">Magnesium</keyword>
<keyword evidence="11" id="KW-0456">Lyase</keyword>
<evidence type="ECO:0000256" key="9">
    <source>
        <dbReference type="ARBA" id="ARBA00022842"/>
    </source>
</evidence>
<protein>
    <recommendedName>
        <fullName evidence="6">pyruvate decarboxylase</fullName>
        <ecNumber evidence="6">4.1.1.1</ecNumber>
    </recommendedName>
</protein>
<comment type="catalytic activity">
    <reaction evidence="1">
        <text>a 2-oxocarboxylate + H(+) = an aldehyde + CO2</text>
        <dbReference type="Rhea" id="RHEA:11628"/>
        <dbReference type="ChEBI" id="CHEBI:15378"/>
        <dbReference type="ChEBI" id="CHEBI:16526"/>
        <dbReference type="ChEBI" id="CHEBI:17478"/>
        <dbReference type="ChEBI" id="CHEBI:35179"/>
        <dbReference type="EC" id="4.1.1.1"/>
    </reaction>
</comment>
<organism evidence="18 19">
    <name type="scientific">Pleodorina starrii</name>
    <dbReference type="NCBI Taxonomy" id="330485"/>
    <lineage>
        <taxon>Eukaryota</taxon>
        <taxon>Viridiplantae</taxon>
        <taxon>Chlorophyta</taxon>
        <taxon>core chlorophytes</taxon>
        <taxon>Chlorophyceae</taxon>
        <taxon>CS clade</taxon>
        <taxon>Chlamydomonadales</taxon>
        <taxon>Volvocaceae</taxon>
        <taxon>Pleodorina</taxon>
    </lineage>
</organism>
<dbReference type="GO" id="GO:0005829">
    <property type="term" value="C:cytosol"/>
    <property type="evidence" value="ECO:0007669"/>
    <property type="project" value="TreeGrafter"/>
</dbReference>
<dbReference type="PANTHER" id="PTHR43452">
    <property type="entry name" value="PYRUVATE DECARBOXYLASE"/>
    <property type="match status" value="1"/>
</dbReference>
<feature type="binding site" evidence="12">
    <location>
        <position position="545"/>
    </location>
    <ligand>
        <name>Mg(2+)</name>
        <dbReference type="ChEBI" id="CHEBI:18420"/>
    </ligand>
</feature>
<evidence type="ECO:0000313" key="18">
    <source>
        <dbReference type="EMBL" id="GLC51336.1"/>
    </source>
</evidence>
<dbReference type="Proteomes" id="UP001165080">
    <property type="component" value="Unassembled WGS sequence"/>
</dbReference>
<evidence type="ECO:0000256" key="2">
    <source>
        <dbReference type="ARBA" id="ARBA00001920"/>
    </source>
</evidence>
<dbReference type="OrthoDB" id="3970464at2759"/>
<name>A0A9W6BH12_9CHLO</name>
<dbReference type="EMBL" id="BRXU01000004">
    <property type="protein sequence ID" value="GLC51336.1"/>
    <property type="molecule type" value="Genomic_DNA"/>
</dbReference>
<evidence type="ECO:0000256" key="11">
    <source>
        <dbReference type="ARBA" id="ARBA00023239"/>
    </source>
</evidence>
<dbReference type="PANTHER" id="PTHR43452:SF1">
    <property type="entry name" value="PYRUVATE DECARBOXYLASE C186.09-RELATED"/>
    <property type="match status" value="1"/>
</dbReference>
<sequence>MSSVNSFEVVGTVTGDVDAPRGAPPAKLPAADKKAKVPLVSTDANLGVHIANRLVEIGCTTCFAVPGDFNLLLLDQLLKQPQLDMVWCCNELNAGYAADGYARKRGVGALCVTFCVGGFSALNAVAGAYSEDLPLIVISGGPNSQDHASNRILHHTTGHNDYGQQLRAFRECTCCQVVIQHIEDAHMLLDTAISEALLRRKPVYIEVACNLADLTHPSFARPPVPYALAVSHTNQASLEAALDAALEWLGRAVKPVLLAGVRTRPGRVRSAMLGLADSSRYPVAVMPDAKGMFPEDHVQYMGMYWGPVSTPCVCEVVESSDVVVCVGGVWTDYSTTGYSLLLKPEKFTDPDSHQHKANRAADLQPTSPTPSPTSRMIRVDANRVTIGHGPTFGCIVMADFLEALAKRVKPNDTGHVIFKRMVLPTTEPPKQKEGEMLRTNVLFKHIQHMLTPTTSLISEVGDSWFNTLKLKLPPGAEYELQMRYGSIGWSVGAVLGYCCAERQSHPERRVVACIGDGSFQMTAQEVSTLMRFGLDPIIFLINNGGYTIEVEIHDGPYNIIKNWDYTGLIRAMHNGEGKLWTAEARTEPELEAAISEAVKRRGELCFIMVVTHRDDCSKELLEWGSRVAAANSRKPGAPSH</sequence>
<feature type="domain" description="Thiamine pyrophosphate enzyme TPP-binding" evidence="16">
    <location>
        <begin position="480"/>
        <end position="602"/>
    </location>
</feature>
<gene>
    <name evidence="18" type="primary">PLEST004633</name>
    <name evidence="18" type="ORF">PLESTB_000491500</name>
</gene>
<evidence type="ECO:0000256" key="14">
    <source>
        <dbReference type="SAM" id="MobiDB-lite"/>
    </source>
</evidence>
<dbReference type="GO" id="GO:0004737">
    <property type="term" value="F:pyruvate decarboxylase activity"/>
    <property type="evidence" value="ECO:0007669"/>
    <property type="project" value="UniProtKB-EC"/>
</dbReference>
<dbReference type="EC" id="4.1.1.1" evidence="6"/>
<keyword evidence="7 12" id="KW-0479">Metal-binding</keyword>
<dbReference type="GO" id="GO:0000949">
    <property type="term" value="P:aromatic amino acid family catabolic process to alcohol via Ehrlich pathway"/>
    <property type="evidence" value="ECO:0007669"/>
    <property type="project" value="TreeGrafter"/>
</dbReference>
<evidence type="ECO:0000256" key="4">
    <source>
        <dbReference type="ARBA" id="ARBA00007812"/>
    </source>
</evidence>
<dbReference type="GO" id="GO:0000287">
    <property type="term" value="F:magnesium ion binding"/>
    <property type="evidence" value="ECO:0007669"/>
    <property type="project" value="InterPro"/>
</dbReference>
<reference evidence="18 19" key="1">
    <citation type="journal article" date="2023" name="Commun. Biol.">
        <title>Reorganization of the ancestral sex-determining regions during the evolution of trioecy in Pleodorina starrii.</title>
        <authorList>
            <person name="Takahashi K."/>
            <person name="Suzuki S."/>
            <person name="Kawai-Toyooka H."/>
            <person name="Yamamoto K."/>
            <person name="Hamaji T."/>
            <person name="Ootsuki R."/>
            <person name="Yamaguchi H."/>
            <person name="Kawachi M."/>
            <person name="Higashiyama T."/>
            <person name="Nozaki H."/>
        </authorList>
    </citation>
    <scope>NUCLEOTIDE SEQUENCE [LARGE SCALE GENOMIC DNA]</scope>
    <source>
        <strain evidence="18 19">NIES-4479</strain>
    </source>
</reference>
<dbReference type="Gene3D" id="3.40.50.970">
    <property type="match status" value="2"/>
</dbReference>
<proteinExistence type="inferred from homology"/>
<dbReference type="Pfam" id="PF02775">
    <property type="entry name" value="TPP_enzyme_C"/>
    <property type="match status" value="1"/>
</dbReference>
<evidence type="ECO:0000256" key="5">
    <source>
        <dbReference type="ARBA" id="ARBA00011881"/>
    </source>
</evidence>
<evidence type="ECO:0000256" key="7">
    <source>
        <dbReference type="ARBA" id="ARBA00022723"/>
    </source>
</evidence>
<comment type="cofactor">
    <cofactor evidence="3">
        <name>thiamine diphosphate</name>
        <dbReference type="ChEBI" id="CHEBI:58937"/>
    </cofactor>
</comment>
<dbReference type="FunFam" id="3.40.50.970:FF:000024">
    <property type="entry name" value="Pyruvate decarboxylase isozyme"/>
    <property type="match status" value="1"/>
</dbReference>
<dbReference type="InterPro" id="IPR012110">
    <property type="entry name" value="PDC/IPDC-like"/>
</dbReference>
<feature type="domain" description="Thiamine pyrophosphate enzyme N-terminal TPP-binding" evidence="17">
    <location>
        <begin position="46"/>
        <end position="148"/>
    </location>
</feature>
<dbReference type="PIRSF" id="PIRSF036565">
    <property type="entry name" value="Pyruvt_ip_decrb"/>
    <property type="match status" value="1"/>
</dbReference>
<evidence type="ECO:0000256" key="10">
    <source>
        <dbReference type="ARBA" id="ARBA00023052"/>
    </source>
</evidence>
<evidence type="ECO:0000256" key="12">
    <source>
        <dbReference type="PIRSR" id="PIRSR036565-2"/>
    </source>
</evidence>
<evidence type="ECO:0000256" key="13">
    <source>
        <dbReference type="RuleBase" id="RU362132"/>
    </source>
</evidence>
<dbReference type="CDD" id="cd02005">
    <property type="entry name" value="TPP_PDC_IPDC"/>
    <property type="match status" value="1"/>
</dbReference>